<proteinExistence type="inferred from homology"/>
<dbReference type="Gene3D" id="3.40.710.10">
    <property type="entry name" value="DD-peptidase/beta-lactamase superfamily"/>
    <property type="match status" value="2"/>
</dbReference>
<keyword evidence="3" id="KW-0645">Protease</keyword>
<organism evidence="3 4">
    <name type="scientific">Cupriavidus agavae</name>
    <dbReference type="NCBI Taxonomy" id="1001822"/>
    <lineage>
        <taxon>Bacteria</taxon>
        <taxon>Pseudomonadati</taxon>
        <taxon>Pseudomonadota</taxon>
        <taxon>Betaproteobacteria</taxon>
        <taxon>Burkholderiales</taxon>
        <taxon>Burkholderiaceae</taxon>
        <taxon>Cupriavidus</taxon>
    </lineage>
</organism>
<dbReference type="RefSeq" id="WP_130390983.1">
    <property type="nucleotide sequence ID" value="NZ_SGXM01000001.1"/>
</dbReference>
<protein>
    <submittedName>
        <fullName evidence="3">D-alanyl-D-alanine carboxypeptidase/D-alanyl-D-alanine-endopeptidase (Penicillin-binding protein 4)</fullName>
    </submittedName>
</protein>
<evidence type="ECO:0000256" key="2">
    <source>
        <dbReference type="ARBA" id="ARBA00022801"/>
    </source>
</evidence>
<accession>A0A4Q7S981</accession>
<reference evidence="3 4" key="1">
    <citation type="journal article" date="2015" name="Stand. Genomic Sci.">
        <title>Genomic Encyclopedia of Bacterial and Archaeal Type Strains, Phase III: the genomes of soil and plant-associated and newly described type strains.</title>
        <authorList>
            <person name="Whitman W.B."/>
            <person name="Woyke T."/>
            <person name="Klenk H.P."/>
            <person name="Zhou Y."/>
            <person name="Lilburn T.G."/>
            <person name="Beck B.J."/>
            <person name="De Vos P."/>
            <person name="Vandamme P."/>
            <person name="Eisen J.A."/>
            <person name="Garrity G."/>
            <person name="Hugenholtz P."/>
            <person name="Kyrpides N.C."/>
        </authorList>
    </citation>
    <scope>NUCLEOTIDE SEQUENCE [LARGE SCALE GENOMIC DNA]</scope>
    <source>
        <strain evidence="3 4">ASC-9842</strain>
    </source>
</reference>
<dbReference type="PRINTS" id="PR00922">
    <property type="entry name" value="DADACBPTASE3"/>
</dbReference>
<sequence length="548" mass="58016">MLAMPKSAPRLRFHSPVPAALLRRRLASAVTAAVLTVFGVSTVQAAPAKPAKSSKSAKAGKAAKAAAAAGATAAVASRARAEPADPAAARSGLPATVTTALRRANVPLSSTSFYIVKVGAPQARVSWNAETPMNPASTMKVVTTFAGLQLLGPEYRWQTSLYADSQPTFDGTVNGNVYLRGSGDPKLVPEEMAKLVAKARTAGASTINGDIVLDRSYFGDGLNGGDYTIDGETQRAYNVNPDALLYAFKTLSFTITPDAANRSVGVAVTPALAQLRVDNRLTLANGRCGDWKTRATPSITPQPDGTVVAAFDGNYSADCGEHIVNLATLSHSDFIWGGFVAEWQSAGGRFQHPPGLRSGPVPRGAFLLARHHGQPLSEIVRDINKYSNNVMARQLFLTIGAEIDRNGPASTEKSARVIKRWLTRQGLDMPNLVMENGSGLSREERISAYDMARLLQQAVASNVGPALLDSLPILGVDGTLRNRLTRANAAGNAYLKTGTLADVRALAGYVDALNGDRYVVVAYINHPNASAAQEAHDALMQWVYKGAQ</sequence>
<keyword evidence="4" id="KW-1185">Reference proteome</keyword>
<name>A0A4Q7S981_9BURK</name>
<dbReference type="GO" id="GO:0000270">
    <property type="term" value="P:peptidoglycan metabolic process"/>
    <property type="evidence" value="ECO:0007669"/>
    <property type="project" value="TreeGrafter"/>
</dbReference>
<dbReference type="AlphaFoldDB" id="A0A4Q7S981"/>
<dbReference type="InterPro" id="IPR000667">
    <property type="entry name" value="Peptidase_S13"/>
</dbReference>
<dbReference type="NCBIfam" id="TIGR00666">
    <property type="entry name" value="PBP4"/>
    <property type="match status" value="1"/>
</dbReference>
<comment type="similarity">
    <text evidence="1">Belongs to the peptidase S13 family.</text>
</comment>
<dbReference type="SUPFAM" id="SSF56601">
    <property type="entry name" value="beta-lactamase/transpeptidase-like"/>
    <property type="match status" value="1"/>
</dbReference>
<dbReference type="GO" id="GO:0004185">
    <property type="term" value="F:serine-type carboxypeptidase activity"/>
    <property type="evidence" value="ECO:0007669"/>
    <property type="project" value="InterPro"/>
</dbReference>
<comment type="caution">
    <text evidence="3">The sequence shown here is derived from an EMBL/GenBank/DDBJ whole genome shotgun (WGS) entry which is preliminary data.</text>
</comment>
<dbReference type="Proteomes" id="UP000291078">
    <property type="component" value="Unassembled WGS sequence"/>
</dbReference>
<dbReference type="InterPro" id="IPR012338">
    <property type="entry name" value="Beta-lactam/transpept-like"/>
</dbReference>
<keyword evidence="2" id="KW-0378">Hydrolase</keyword>
<dbReference type="OrthoDB" id="9802627at2"/>
<evidence type="ECO:0000313" key="3">
    <source>
        <dbReference type="EMBL" id="RZT43036.1"/>
    </source>
</evidence>
<dbReference type="PANTHER" id="PTHR30023">
    <property type="entry name" value="D-ALANYL-D-ALANINE CARBOXYPEPTIDASE"/>
    <property type="match status" value="1"/>
</dbReference>
<evidence type="ECO:0000313" key="4">
    <source>
        <dbReference type="Proteomes" id="UP000291078"/>
    </source>
</evidence>
<gene>
    <name evidence="3" type="ORF">EV147_2083</name>
</gene>
<keyword evidence="3" id="KW-0121">Carboxypeptidase</keyword>
<dbReference type="GO" id="GO:0006508">
    <property type="term" value="P:proteolysis"/>
    <property type="evidence" value="ECO:0007669"/>
    <property type="project" value="InterPro"/>
</dbReference>
<dbReference type="EMBL" id="SGXM01000001">
    <property type="protein sequence ID" value="RZT43036.1"/>
    <property type="molecule type" value="Genomic_DNA"/>
</dbReference>
<dbReference type="Pfam" id="PF02113">
    <property type="entry name" value="Peptidase_S13"/>
    <property type="match status" value="1"/>
</dbReference>
<dbReference type="PANTHER" id="PTHR30023:SF0">
    <property type="entry name" value="PENICILLIN-SENSITIVE CARBOXYPEPTIDASE A"/>
    <property type="match status" value="1"/>
</dbReference>
<evidence type="ECO:0000256" key="1">
    <source>
        <dbReference type="ARBA" id="ARBA00006096"/>
    </source>
</evidence>
<dbReference type="Gene3D" id="3.50.80.20">
    <property type="entry name" value="D-Ala-D-Ala carboxypeptidase C, peptidase S13"/>
    <property type="match status" value="1"/>
</dbReference>